<comment type="caution">
    <text evidence="1">The sequence shown here is derived from an EMBL/GenBank/DDBJ whole genome shotgun (WGS) entry which is preliminary data.</text>
</comment>
<protein>
    <submittedName>
        <fullName evidence="1">Uncharacterized protein</fullName>
    </submittedName>
</protein>
<dbReference type="eggNOG" id="COG5492">
    <property type="taxonomic scope" value="Bacteria"/>
</dbReference>
<evidence type="ECO:0000313" key="2">
    <source>
        <dbReference type="Proteomes" id="UP000029462"/>
    </source>
</evidence>
<name>A0A090V0W2_PSEVU</name>
<dbReference type="STRING" id="1115515.EV102420_11_00600"/>
<proteinExistence type="predicted"/>
<accession>A0A090V0W2</accession>
<dbReference type="Proteomes" id="UP000029462">
    <property type="component" value="Unassembled WGS sequence"/>
</dbReference>
<gene>
    <name evidence="1" type="ORF">EV102420_11_00600</name>
</gene>
<keyword evidence="2" id="KW-1185">Reference proteome</keyword>
<reference evidence="1 2" key="1">
    <citation type="submission" date="2014-09" db="EMBL/GenBank/DDBJ databases">
        <title>Whole genome shotgun sequence of Escherichia vulneris NBRC 102420.</title>
        <authorList>
            <person name="Yoshida Y."/>
            <person name="Hosoyama A."/>
            <person name="Tsuchikane K."/>
            <person name="Ohji S."/>
            <person name="Ichikawa N."/>
            <person name="Kimura A."/>
            <person name="Yamazoe A."/>
            <person name="Ezaki T."/>
            <person name="Fujita N."/>
        </authorList>
    </citation>
    <scope>NUCLEOTIDE SEQUENCE [LARGE SCALE GENOMIC DNA]</scope>
    <source>
        <strain evidence="1 2">NBRC 102420</strain>
    </source>
</reference>
<evidence type="ECO:0000313" key="1">
    <source>
        <dbReference type="EMBL" id="GAL58490.1"/>
    </source>
</evidence>
<sequence>MNKTSNSQPLSSNLSAAASLYMNCTTGAPAWANTSAPMKPFNTVMLSGPAGSPVTVSLDGAGIFNINGFRTWSGNLDTNGSLELQVFSLEVGLVSVNAYISNAPAESAYGSMTFNRYMPGAVALTSYAIATGATANGVMRNSLYLKADLTAGVSYARFQIANSATARFVGTALPQAATMELYNDGTTSIDLTDTTSESVTVTLSLPEASGSTVITSCAFVAFPPVSILR</sequence>
<dbReference type="AlphaFoldDB" id="A0A090V0W2"/>
<dbReference type="EMBL" id="BBMZ01000011">
    <property type="protein sequence ID" value="GAL58490.1"/>
    <property type="molecule type" value="Genomic_DNA"/>
</dbReference>
<organism evidence="1 2">
    <name type="scientific">Pseudescherichia vulneris NBRC 102420</name>
    <dbReference type="NCBI Taxonomy" id="1115515"/>
    <lineage>
        <taxon>Bacteria</taxon>
        <taxon>Pseudomonadati</taxon>
        <taxon>Pseudomonadota</taxon>
        <taxon>Gammaproteobacteria</taxon>
        <taxon>Enterobacterales</taxon>
        <taxon>Enterobacteriaceae</taxon>
        <taxon>Pseudescherichia</taxon>
    </lineage>
</organism>